<evidence type="ECO:0000256" key="3">
    <source>
        <dbReference type="ARBA" id="ARBA00022448"/>
    </source>
</evidence>
<evidence type="ECO:0000256" key="7">
    <source>
        <dbReference type="SAM" id="Phobius"/>
    </source>
</evidence>
<evidence type="ECO:0000256" key="1">
    <source>
        <dbReference type="ARBA" id="ARBA00004141"/>
    </source>
</evidence>
<keyword evidence="6 7" id="KW-0472">Membrane</keyword>
<dbReference type="PANTHER" id="PTHR30188">
    <property type="entry name" value="ABC TRANSPORTER PERMEASE PROTEIN-RELATED"/>
    <property type="match status" value="1"/>
</dbReference>
<evidence type="ECO:0000256" key="4">
    <source>
        <dbReference type="ARBA" id="ARBA00022692"/>
    </source>
</evidence>
<evidence type="ECO:0000256" key="5">
    <source>
        <dbReference type="ARBA" id="ARBA00022989"/>
    </source>
</evidence>
<comment type="similarity">
    <text evidence="2">Belongs to the MlaE permease family.</text>
</comment>
<dbReference type="Pfam" id="PF02405">
    <property type="entry name" value="MlaE"/>
    <property type="match status" value="1"/>
</dbReference>
<dbReference type="InterPro" id="IPR003453">
    <property type="entry name" value="ABC_MlaE_roteobac"/>
</dbReference>
<keyword evidence="4 7" id="KW-0812">Transmembrane</keyword>
<proteinExistence type="inferred from homology"/>
<dbReference type="GO" id="GO:0005548">
    <property type="term" value="F:phospholipid transporter activity"/>
    <property type="evidence" value="ECO:0007669"/>
    <property type="project" value="TreeGrafter"/>
</dbReference>
<name>A0A382EGA3_9ZZZZ</name>
<sequence>MFENDLRMFRLILSPFNLMVKSFEGIGRYVELMIIMFRSIFNWHKYLGLTVEHMYQIGILSIPIVILTSLFAGGVTSVQAAYQFESGLIPNWYVGGIVGEAVLLELAPMLTALVMTGKIGATIAAEIGTMRVTEQIDALESLSFDPVSYLILPRIIAAICMFPILIIVSDCFGIFGGFVAAISTMDLTPTEFVRGLRSWFHPWDAYYGLIKGLFFGFAITSIACYQGFYTRTDGGANGVGKSTTASVVVSCITILCLNYILAILLL</sequence>
<organism evidence="8">
    <name type="scientific">marine metagenome</name>
    <dbReference type="NCBI Taxonomy" id="408172"/>
    <lineage>
        <taxon>unclassified sequences</taxon>
        <taxon>metagenomes</taxon>
        <taxon>ecological metagenomes</taxon>
    </lineage>
</organism>
<dbReference type="InterPro" id="IPR030802">
    <property type="entry name" value="Permease_MalE"/>
</dbReference>
<dbReference type="EMBL" id="UINC01044215">
    <property type="protein sequence ID" value="SVB49362.1"/>
    <property type="molecule type" value="Genomic_DNA"/>
</dbReference>
<protein>
    <recommendedName>
        <fullName evidence="9">ABC transporter permease</fullName>
    </recommendedName>
</protein>
<dbReference type="AlphaFoldDB" id="A0A382EGA3"/>
<comment type="subcellular location">
    <subcellularLocation>
        <location evidence="1">Membrane</location>
        <topology evidence="1">Multi-pass membrane protein</topology>
    </subcellularLocation>
</comment>
<feature type="transmembrane region" description="Helical" evidence="7">
    <location>
        <begin position="55"/>
        <end position="72"/>
    </location>
</feature>
<dbReference type="NCBIfam" id="TIGR00056">
    <property type="entry name" value="MlaE family lipid ABC transporter permease subunit"/>
    <property type="match status" value="1"/>
</dbReference>
<accession>A0A382EGA3</accession>
<dbReference type="GO" id="GO:0043190">
    <property type="term" value="C:ATP-binding cassette (ABC) transporter complex"/>
    <property type="evidence" value="ECO:0007669"/>
    <property type="project" value="InterPro"/>
</dbReference>
<feature type="transmembrane region" description="Helical" evidence="7">
    <location>
        <begin position="92"/>
        <end position="114"/>
    </location>
</feature>
<feature type="transmembrane region" description="Helical" evidence="7">
    <location>
        <begin position="155"/>
        <end position="185"/>
    </location>
</feature>
<evidence type="ECO:0000256" key="2">
    <source>
        <dbReference type="ARBA" id="ARBA00007556"/>
    </source>
</evidence>
<reference evidence="8" key="1">
    <citation type="submission" date="2018-05" db="EMBL/GenBank/DDBJ databases">
        <authorList>
            <person name="Lanie J.A."/>
            <person name="Ng W.-L."/>
            <person name="Kazmierczak K.M."/>
            <person name="Andrzejewski T.M."/>
            <person name="Davidsen T.M."/>
            <person name="Wayne K.J."/>
            <person name="Tettelin H."/>
            <person name="Glass J.I."/>
            <person name="Rusch D."/>
            <person name="Podicherti R."/>
            <person name="Tsui H.-C.T."/>
            <person name="Winkler M.E."/>
        </authorList>
    </citation>
    <scope>NUCLEOTIDE SEQUENCE</scope>
</reference>
<evidence type="ECO:0008006" key="9">
    <source>
        <dbReference type="Google" id="ProtNLM"/>
    </source>
</evidence>
<gene>
    <name evidence="8" type="ORF">METZ01_LOCUS202216</name>
</gene>
<dbReference type="PANTHER" id="PTHR30188:SF4">
    <property type="entry name" value="PROTEIN TRIGALACTOSYLDIACYLGLYCEROL 1, CHLOROPLASTIC"/>
    <property type="match status" value="1"/>
</dbReference>
<evidence type="ECO:0000313" key="8">
    <source>
        <dbReference type="EMBL" id="SVB49362.1"/>
    </source>
</evidence>
<feature type="transmembrane region" description="Helical" evidence="7">
    <location>
        <begin position="245"/>
        <end position="265"/>
    </location>
</feature>
<keyword evidence="5 7" id="KW-1133">Transmembrane helix</keyword>
<feature type="transmembrane region" description="Helical" evidence="7">
    <location>
        <begin position="205"/>
        <end position="225"/>
    </location>
</feature>
<keyword evidence="3" id="KW-0813">Transport</keyword>
<evidence type="ECO:0000256" key="6">
    <source>
        <dbReference type="ARBA" id="ARBA00023136"/>
    </source>
</evidence>